<feature type="compositionally biased region" description="Low complexity" evidence="1">
    <location>
        <begin position="7"/>
        <end position="39"/>
    </location>
</feature>
<evidence type="ECO:0000313" key="4">
    <source>
        <dbReference type="Proteomes" id="UP000325415"/>
    </source>
</evidence>
<evidence type="ECO:0000256" key="2">
    <source>
        <dbReference type="SAM" id="Phobius"/>
    </source>
</evidence>
<dbReference type="RefSeq" id="WP_152579895.1">
    <property type="nucleotide sequence ID" value="NZ_QDAG01000001.1"/>
</dbReference>
<accession>A0A5N6S9A5</accession>
<name>A0A5N6S9A5_9BIFI</name>
<dbReference type="AlphaFoldDB" id="A0A5N6S9A5"/>
<feature type="transmembrane region" description="Helical" evidence="2">
    <location>
        <begin position="126"/>
        <end position="150"/>
    </location>
</feature>
<evidence type="ECO:0000313" key="3">
    <source>
        <dbReference type="EMBL" id="KAE8130202.1"/>
    </source>
</evidence>
<gene>
    <name evidence="3" type="ORF">DDE84_01090</name>
</gene>
<reference evidence="3 4" key="1">
    <citation type="submission" date="2018-04" db="EMBL/GenBank/DDBJ databases">
        <authorList>
            <person name="Eckel V.P."/>
            <person name="Vogel R.F."/>
        </authorList>
    </citation>
    <scope>NUCLEOTIDE SEQUENCE [LARGE SCALE GENOMIC DNA]</scope>
    <source>
        <strain evidence="4">TMW 2.1764</strain>
    </source>
</reference>
<keyword evidence="2" id="KW-0812">Transmembrane</keyword>
<keyword evidence="2" id="KW-1133">Transmembrane helix</keyword>
<feature type="transmembrane region" description="Helical" evidence="2">
    <location>
        <begin position="100"/>
        <end position="120"/>
    </location>
</feature>
<proteinExistence type="predicted"/>
<sequence>MMSATEQYAPLTQPAATPTTPSPSDDPTDDYLTTLTPAAVPTGNATAMPATGSQSTEPSTIALNATPVIETTTVASGSLPAADDTTTGYTPTFGAATRTVVYVACAVIGLFGLLAAIASLSTGAPAWLTIASSALSFTAPYIANMFGVAYNPLKMSGKQ</sequence>
<keyword evidence="2" id="KW-0472">Membrane</keyword>
<dbReference type="EMBL" id="QDAG01000001">
    <property type="protein sequence ID" value="KAE8130202.1"/>
    <property type="molecule type" value="Genomic_DNA"/>
</dbReference>
<dbReference type="GeneID" id="78126299"/>
<evidence type="ECO:0000256" key="1">
    <source>
        <dbReference type="SAM" id="MobiDB-lite"/>
    </source>
</evidence>
<comment type="caution">
    <text evidence="3">The sequence shown here is derived from an EMBL/GenBank/DDBJ whole genome shotgun (WGS) entry which is preliminary data.</text>
</comment>
<dbReference type="OrthoDB" id="3240074at2"/>
<protein>
    <submittedName>
        <fullName evidence="3">Uncharacterized protein</fullName>
    </submittedName>
</protein>
<organism evidence="3 4">
    <name type="scientific">Bifidobacterium tibiigranuli</name>
    <dbReference type="NCBI Taxonomy" id="2172043"/>
    <lineage>
        <taxon>Bacteria</taxon>
        <taxon>Bacillati</taxon>
        <taxon>Actinomycetota</taxon>
        <taxon>Actinomycetes</taxon>
        <taxon>Bifidobacteriales</taxon>
        <taxon>Bifidobacteriaceae</taxon>
        <taxon>Bifidobacterium</taxon>
    </lineage>
</organism>
<keyword evidence="4" id="KW-1185">Reference proteome</keyword>
<dbReference type="Proteomes" id="UP000325415">
    <property type="component" value="Unassembled WGS sequence"/>
</dbReference>
<feature type="region of interest" description="Disordered" evidence="1">
    <location>
        <begin position="1"/>
        <end position="59"/>
    </location>
</feature>